<evidence type="ECO:0000313" key="5">
    <source>
        <dbReference type="Proteomes" id="UP001057455"/>
    </source>
</evidence>
<dbReference type="Proteomes" id="UP001057455">
    <property type="component" value="Unassembled WGS sequence"/>
</dbReference>
<proteinExistence type="inferred from homology"/>
<dbReference type="OrthoDB" id="361299at2759"/>
<evidence type="ECO:0000256" key="2">
    <source>
        <dbReference type="ARBA" id="ARBA00009610"/>
    </source>
</evidence>
<dbReference type="AlphaFoldDB" id="A0A9W5TBN7"/>
<keyword evidence="4" id="KW-0328">Glycosyltransferase</keyword>
<dbReference type="GO" id="GO:0006506">
    <property type="term" value="P:GPI anchor biosynthetic process"/>
    <property type="evidence" value="ECO:0007669"/>
    <property type="project" value="InterPro"/>
</dbReference>
<evidence type="ECO:0000256" key="1">
    <source>
        <dbReference type="ARBA" id="ARBA00004687"/>
    </source>
</evidence>
<dbReference type="PANTHER" id="PTHR15231">
    <property type="entry name" value="PHOSPHATIDYLINOSITOL N-ACETYLGLUCOSAMINYLTRANSFERASE SUBUNIT H"/>
    <property type="match status" value="1"/>
</dbReference>
<name>A0A9W5TBN7_BABOV</name>
<protein>
    <submittedName>
        <fullName evidence="4">Phosphatidylinositol N-acetylglucosaminyltransferase subunit H</fullName>
    </submittedName>
</protein>
<keyword evidence="5" id="KW-1185">Reference proteome</keyword>
<dbReference type="Pfam" id="PF10181">
    <property type="entry name" value="PIG-H"/>
    <property type="match status" value="1"/>
</dbReference>
<gene>
    <name evidence="4" type="ORF">BaOVIS_025810</name>
</gene>
<organism evidence="4 5">
    <name type="scientific">Babesia ovis</name>
    <dbReference type="NCBI Taxonomy" id="5869"/>
    <lineage>
        <taxon>Eukaryota</taxon>
        <taxon>Sar</taxon>
        <taxon>Alveolata</taxon>
        <taxon>Apicomplexa</taxon>
        <taxon>Aconoidasida</taxon>
        <taxon>Piroplasmida</taxon>
        <taxon>Babesiidae</taxon>
        <taxon>Babesia</taxon>
    </lineage>
</organism>
<reference evidence="4" key="1">
    <citation type="submission" date="2019-12" db="EMBL/GenBank/DDBJ databases">
        <title>Genome sequence of Babesia ovis.</title>
        <authorList>
            <person name="Yamagishi J."/>
            <person name="Sevinc F."/>
            <person name="Xuan X."/>
        </authorList>
    </citation>
    <scope>NUCLEOTIDE SEQUENCE</scope>
    <source>
        <strain evidence="4">Selcuk</strain>
    </source>
</reference>
<dbReference type="InterPro" id="IPR019328">
    <property type="entry name" value="PIGH-H_dom"/>
</dbReference>
<sequence>MTGNETKQLVSIADIDHLMINEGIVMNEVIFYLVITLKKSDKVLVPFGSVIPKLKWLQVVYRTYNEFFEAAKSPVLSN</sequence>
<feature type="domain" description="Phosphatidylinositol N-acetylglucosaminyltransferase subunit H conserved" evidence="3">
    <location>
        <begin position="2"/>
        <end position="47"/>
    </location>
</feature>
<evidence type="ECO:0000259" key="3">
    <source>
        <dbReference type="Pfam" id="PF10181"/>
    </source>
</evidence>
<evidence type="ECO:0000313" key="4">
    <source>
        <dbReference type="EMBL" id="GFE55177.1"/>
    </source>
</evidence>
<accession>A0A9W5TBN7</accession>
<keyword evidence="4" id="KW-0808">Transferase</keyword>
<dbReference type="GO" id="GO:0016757">
    <property type="term" value="F:glycosyltransferase activity"/>
    <property type="evidence" value="ECO:0007669"/>
    <property type="project" value="UniProtKB-KW"/>
</dbReference>
<comment type="caution">
    <text evidence="4">The sequence shown here is derived from an EMBL/GenBank/DDBJ whole genome shotgun (WGS) entry which is preliminary data.</text>
</comment>
<comment type="pathway">
    <text evidence="1">Glycolipid biosynthesis; glycosylphosphatidylinositol-anchor biosynthesis.</text>
</comment>
<dbReference type="GO" id="GO:0000506">
    <property type="term" value="C:glycosylphosphatidylinositol-N-acetylglucosaminyltransferase (GPI-GnT) complex"/>
    <property type="evidence" value="ECO:0007669"/>
    <property type="project" value="InterPro"/>
</dbReference>
<dbReference type="PANTHER" id="PTHR15231:SF1">
    <property type="entry name" value="PHOSPHATIDYLINOSITOL N-ACETYLGLUCOSAMINYLTRANSFERASE SUBUNIT H"/>
    <property type="match status" value="1"/>
</dbReference>
<comment type="similarity">
    <text evidence="2">Belongs to the PIGH family.</text>
</comment>
<dbReference type="EMBL" id="BLIY01000017">
    <property type="protein sequence ID" value="GFE55177.1"/>
    <property type="molecule type" value="Genomic_DNA"/>
</dbReference>
<dbReference type="InterPro" id="IPR044215">
    <property type="entry name" value="PIG-H"/>
</dbReference>